<dbReference type="InterPro" id="IPR007214">
    <property type="entry name" value="YbaK/aa-tRNA-synth-assoc-dom"/>
</dbReference>
<feature type="domain" description="YbaK/aminoacyl-tRNA synthetase-associated" evidence="1">
    <location>
        <begin position="27"/>
        <end position="141"/>
    </location>
</feature>
<evidence type="ECO:0000259" key="1">
    <source>
        <dbReference type="Pfam" id="PF04073"/>
    </source>
</evidence>
<dbReference type="Gene3D" id="3.90.960.10">
    <property type="entry name" value="YbaK/aminoacyl-tRNA synthetase-associated domain"/>
    <property type="match status" value="1"/>
</dbReference>
<dbReference type="Pfam" id="PF04073">
    <property type="entry name" value="tRNA_edit"/>
    <property type="match status" value="1"/>
</dbReference>
<organism evidence="2 3">
    <name type="scientific">Candidatus Avoscillospira stercorigallinarum</name>
    <dbReference type="NCBI Taxonomy" id="2840708"/>
    <lineage>
        <taxon>Bacteria</taxon>
        <taxon>Bacillati</taxon>
        <taxon>Bacillota</taxon>
        <taxon>Clostridia</taxon>
        <taxon>Eubacteriales</taxon>
        <taxon>Oscillospiraceae</taxon>
        <taxon>Oscillospiraceae incertae sedis</taxon>
        <taxon>Candidatus Avoscillospira</taxon>
    </lineage>
</organism>
<dbReference type="AlphaFoldDB" id="A0A9D0Z6Y1"/>
<proteinExistence type="predicted"/>
<name>A0A9D0Z6Y1_9FIRM</name>
<sequence length="156" mass="16969">MSIEKVRAYFAAQGIENRIQEFPVSSATVELAAQALGVEGKRIAKTLSFLVGDQCVLIVAAGDAKVDNPKYKAQFHTKAKMLPHDLVPEYVGHAVGGVCPFAVKEGVAVYLDESLRRFETVFPAAGSANSAIELTIPELERYAQTAQWIDVCKGWQ</sequence>
<dbReference type="CDD" id="cd04333">
    <property type="entry name" value="ProX_deacylase"/>
    <property type="match status" value="1"/>
</dbReference>
<dbReference type="EMBL" id="DVFN01000106">
    <property type="protein sequence ID" value="HIQ70148.1"/>
    <property type="molecule type" value="Genomic_DNA"/>
</dbReference>
<dbReference type="SUPFAM" id="SSF55826">
    <property type="entry name" value="YbaK/ProRS associated domain"/>
    <property type="match status" value="1"/>
</dbReference>
<evidence type="ECO:0000313" key="2">
    <source>
        <dbReference type="EMBL" id="HIQ70148.1"/>
    </source>
</evidence>
<reference evidence="2" key="2">
    <citation type="journal article" date="2021" name="PeerJ">
        <title>Extensive microbial diversity within the chicken gut microbiome revealed by metagenomics and culture.</title>
        <authorList>
            <person name="Gilroy R."/>
            <person name="Ravi A."/>
            <person name="Getino M."/>
            <person name="Pursley I."/>
            <person name="Horton D.L."/>
            <person name="Alikhan N.F."/>
            <person name="Baker D."/>
            <person name="Gharbi K."/>
            <person name="Hall N."/>
            <person name="Watson M."/>
            <person name="Adriaenssens E.M."/>
            <person name="Foster-Nyarko E."/>
            <person name="Jarju S."/>
            <person name="Secka A."/>
            <person name="Antonio M."/>
            <person name="Oren A."/>
            <person name="Chaudhuri R.R."/>
            <person name="La Ragione R."/>
            <person name="Hildebrand F."/>
            <person name="Pallen M.J."/>
        </authorList>
    </citation>
    <scope>NUCLEOTIDE SEQUENCE</scope>
    <source>
        <strain evidence="2">ChiSjej2B20-13462</strain>
    </source>
</reference>
<comment type="caution">
    <text evidence="2">The sequence shown here is derived from an EMBL/GenBank/DDBJ whole genome shotgun (WGS) entry which is preliminary data.</text>
</comment>
<protein>
    <submittedName>
        <fullName evidence="2">YbaK/EbsC family protein</fullName>
    </submittedName>
</protein>
<dbReference type="PANTHER" id="PTHR30411:SF1">
    <property type="entry name" value="CYTOPLASMIC PROTEIN"/>
    <property type="match status" value="1"/>
</dbReference>
<reference evidence="2" key="1">
    <citation type="submission" date="2020-10" db="EMBL/GenBank/DDBJ databases">
        <authorList>
            <person name="Gilroy R."/>
        </authorList>
    </citation>
    <scope>NUCLEOTIDE SEQUENCE</scope>
    <source>
        <strain evidence="2">ChiSjej2B20-13462</strain>
    </source>
</reference>
<gene>
    <name evidence="2" type="ORF">IAA67_07460</name>
</gene>
<dbReference type="GO" id="GO:0002161">
    <property type="term" value="F:aminoacyl-tRNA deacylase activity"/>
    <property type="evidence" value="ECO:0007669"/>
    <property type="project" value="InterPro"/>
</dbReference>
<accession>A0A9D0Z6Y1</accession>
<evidence type="ECO:0000313" key="3">
    <source>
        <dbReference type="Proteomes" id="UP000886874"/>
    </source>
</evidence>
<dbReference type="Proteomes" id="UP000886874">
    <property type="component" value="Unassembled WGS sequence"/>
</dbReference>
<dbReference type="PANTHER" id="PTHR30411">
    <property type="entry name" value="CYTOPLASMIC PROTEIN"/>
    <property type="match status" value="1"/>
</dbReference>
<dbReference type="InterPro" id="IPR036754">
    <property type="entry name" value="YbaK/aa-tRNA-synt-asso_dom_sf"/>
</dbReference>